<evidence type="ECO:0008006" key="3">
    <source>
        <dbReference type="Google" id="ProtNLM"/>
    </source>
</evidence>
<dbReference type="RefSeq" id="WP_159429341.1">
    <property type="nucleotide sequence ID" value="NZ_FMXR01000004.1"/>
</dbReference>
<organism evidence="1 2">
    <name type="scientific">Eubacterium oxidoreducens</name>
    <dbReference type="NCBI Taxonomy" id="1732"/>
    <lineage>
        <taxon>Bacteria</taxon>
        <taxon>Bacillati</taxon>
        <taxon>Bacillota</taxon>
        <taxon>Clostridia</taxon>
        <taxon>Eubacteriales</taxon>
        <taxon>Eubacteriaceae</taxon>
        <taxon>Eubacterium</taxon>
    </lineage>
</organism>
<accession>A0A1G6A1R6</accession>
<proteinExistence type="predicted"/>
<name>A0A1G6A1R6_EUBOX</name>
<reference evidence="1 2" key="1">
    <citation type="submission" date="2016-10" db="EMBL/GenBank/DDBJ databases">
        <authorList>
            <person name="de Groot N.N."/>
        </authorList>
    </citation>
    <scope>NUCLEOTIDE SEQUENCE [LARGE SCALE GENOMIC DNA]</scope>
    <source>
        <strain evidence="1 2">DSM 3217</strain>
    </source>
</reference>
<evidence type="ECO:0000313" key="1">
    <source>
        <dbReference type="EMBL" id="SDB01913.1"/>
    </source>
</evidence>
<dbReference type="AlphaFoldDB" id="A0A1G6A1R6"/>
<sequence>MGNSKRLTLSLSPEDYEAFESTRGKLGLERAQYIKHLMAVNKEFKPPAIRDREIIK</sequence>
<protein>
    <recommendedName>
        <fullName evidence="3">Ribbon-helix-helix protein, copG family</fullName>
    </recommendedName>
</protein>
<dbReference type="STRING" id="1732.SAMN02910417_00105"/>
<dbReference type="EMBL" id="FMXR01000004">
    <property type="protein sequence ID" value="SDB01913.1"/>
    <property type="molecule type" value="Genomic_DNA"/>
</dbReference>
<evidence type="ECO:0000313" key="2">
    <source>
        <dbReference type="Proteomes" id="UP000199228"/>
    </source>
</evidence>
<gene>
    <name evidence="1" type="ORF">SAMN02910417_00105</name>
</gene>
<keyword evidence="2" id="KW-1185">Reference proteome</keyword>
<dbReference type="Proteomes" id="UP000199228">
    <property type="component" value="Unassembled WGS sequence"/>
</dbReference>